<evidence type="ECO:0000313" key="4">
    <source>
        <dbReference type="Proteomes" id="UP000281813"/>
    </source>
</evidence>
<dbReference type="Gene3D" id="3.40.710.10">
    <property type="entry name" value="DD-peptidase/beta-lactamase superfamily"/>
    <property type="match status" value="1"/>
</dbReference>
<proteinExistence type="predicted"/>
<reference evidence="3 4" key="1">
    <citation type="journal article" date="2015" name="Antonie Van Leeuwenhoek">
        <title>Oceanobacillus bengalensis sp. nov., a bacterium isolated from seawater of the Bay of Bengal.</title>
        <authorList>
            <person name="Yongchang O."/>
            <person name="Xiang W."/>
            <person name="Wang G."/>
        </authorList>
    </citation>
    <scope>NUCLEOTIDE SEQUENCE [LARGE SCALE GENOMIC DNA]</scope>
    <source>
        <strain evidence="3 4">MCCC 1K00260</strain>
    </source>
</reference>
<dbReference type="InterPro" id="IPR050789">
    <property type="entry name" value="Diverse_Enzym_Activities"/>
</dbReference>
<organism evidence="3 4">
    <name type="scientific">Oceanobacillus bengalensis</name>
    <dbReference type="NCBI Taxonomy" id="1435466"/>
    <lineage>
        <taxon>Bacteria</taxon>
        <taxon>Bacillati</taxon>
        <taxon>Bacillota</taxon>
        <taxon>Bacilli</taxon>
        <taxon>Bacillales</taxon>
        <taxon>Bacillaceae</taxon>
        <taxon>Oceanobacillus</taxon>
    </lineage>
</organism>
<gene>
    <name evidence="3" type="ORF">D8M05_09320</name>
</gene>
<comment type="caution">
    <text evidence="3">The sequence shown here is derived from an EMBL/GenBank/DDBJ whole genome shotgun (WGS) entry which is preliminary data.</text>
</comment>
<dbReference type="PANTHER" id="PTHR43283">
    <property type="entry name" value="BETA-LACTAMASE-RELATED"/>
    <property type="match status" value="1"/>
</dbReference>
<feature type="domain" description="Beta-lactamase-related" evidence="2">
    <location>
        <begin position="15"/>
        <end position="327"/>
    </location>
</feature>
<dbReference type="OrthoDB" id="9770183at2"/>
<evidence type="ECO:0000256" key="1">
    <source>
        <dbReference type="ARBA" id="ARBA00022801"/>
    </source>
</evidence>
<dbReference type="Pfam" id="PF00144">
    <property type="entry name" value="Beta-lactamase"/>
    <property type="match status" value="1"/>
</dbReference>
<name>A0A494YZL7_9BACI</name>
<keyword evidence="4" id="KW-1185">Reference proteome</keyword>
<dbReference type="AlphaFoldDB" id="A0A494YZL7"/>
<dbReference type="PANTHER" id="PTHR43283:SF11">
    <property type="entry name" value="BETA-LACTAMASE-RELATED DOMAIN-CONTAINING PROTEIN"/>
    <property type="match status" value="1"/>
</dbReference>
<keyword evidence="1 3" id="KW-0378">Hydrolase</keyword>
<accession>A0A494YZL7</accession>
<protein>
    <submittedName>
        <fullName evidence="3">Class A beta-lactamase-related serine hydrolase</fullName>
    </submittedName>
</protein>
<dbReference type="InterPro" id="IPR001466">
    <property type="entry name" value="Beta-lactam-related"/>
</dbReference>
<dbReference type="RefSeq" id="WP_121131067.1">
    <property type="nucleotide sequence ID" value="NZ_JBHUFK010000002.1"/>
</dbReference>
<dbReference type="SUPFAM" id="SSF56601">
    <property type="entry name" value="beta-lactamase/transpeptidase-like"/>
    <property type="match status" value="1"/>
</dbReference>
<dbReference type="Proteomes" id="UP000281813">
    <property type="component" value="Unassembled WGS sequence"/>
</dbReference>
<evidence type="ECO:0000313" key="3">
    <source>
        <dbReference type="EMBL" id="RKQ15697.1"/>
    </source>
</evidence>
<evidence type="ECO:0000259" key="2">
    <source>
        <dbReference type="Pfam" id="PF00144"/>
    </source>
</evidence>
<dbReference type="InterPro" id="IPR012338">
    <property type="entry name" value="Beta-lactam/transpept-like"/>
</dbReference>
<dbReference type="EMBL" id="RBZO01000012">
    <property type="protein sequence ID" value="RKQ15697.1"/>
    <property type="molecule type" value="Genomic_DNA"/>
</dbReference>
<sequence>MRGKILNFFQKEIDLEHIPGAALSISYKGEIIVEEIVGNRVVYPEKAPIKIDTVFDLASLTKVVGTLPAILRLIESGDVRLDDSIGYFLPEFAHNGKQDITIRHLLTHTSGLPAHKQYYLENLSTNQILERIYEQSLEYESGTKVVYSDLGLITLYKVIETVTGDTFAHFLEKEFLKPLEMFDTGFNPTFERERYAATEFSEKRNDYKHGIVHDDNTESMGGISGHAGLFSTLHDLQNYASMIENDGVFKGKRILSEAVLNLSRRNYTPFDSEYRGLGWILNSPTLSSCGDLFSNESYGHTGFTGTSIWFDPEIDLHVILLTNRVHFGRHPHILRLRPRLHNLIRSYF</sequence>
<dbReference type="GO" id="GO:0016787">
    <property type="term" value="F:hydrolase activity"/>
    <property type="evidence" value="ECO:0007669"/>
    <property type="project" value="UniProtKB-KW"/>
</dbReference>